<gene>
    <name evidence="4" type="ORF">J437_LFUL019230</name>
</gene>
<dbReference type="Gene3D" id="3.40.50.300">
    <property type="entry name" value="P-loop containing nucleotide triphosphate hydrolases"/>
    <property type="match status" value="2"/>
</dbReference>
<feature type="non-terminal residue" evidence="4">
    <location>
        <position position="503"/>
    </location>
</feature>
<dbReference type="GO" id="GO:0016558">
    <property type="term" value="P:protein import into peroxisome matrix"/>
    <property type="evidence" value="ECO:0007669"/>
    <property type="project" value="TreeGrafter"/>
</dbReference>
<dbReference type="OrthoDB" id="27435at2759"/>
<dbReference type="GO" id="GO:0016887">
    <property type="term" value="F:ATP hydrolysis activity"/>
    <property type="evidence" value="ECO:0007669"/>
    <property type="project" value="InterPro"/>
</dbReference>
<protein>
    <recommendedName>
        <fullName evidence="3">AAA+ ATPase domain-containing protein</fullName>
    </recommendedName>
</protein>
<dbReference type="Pfam" id="PF00004">
    <property type="entry name" value="AAA"/>
    <property type="match status" value="1"/>
</dbReference>
<dbReference type="GO" id="GO:0005524">
    <property type="term" value="F:ATP binding"/>
    <property type="evidence" value="ECO:0007669"/>
    <property type="project" value="InterPro"/>
</dbReference>
<dbReference type="SUPFAM" id="SSF52540">
    <property type="entry name" value="P-loop containing nucleoside triphosphate hydrolases"/>
    <property type="match status" value="1"/>
</dbReference>
<comment type="caution">
    <text evidence="4">The sequence shown here is derived from an EMBL/GenBank/DDBJ whole genome shotgun (WGS) entry which is preliminary data.</text>
</comment>
<accession>A0A8K0KQA4</accession>
<dbReference type="InterPro" id="IPR041569">
    <property type="entry name" value="AAA_lid_3"/>
</dbReference>
<evidence type="ECO:0000259" key="3">
    <source>
        <dbReference type="SMART" id="SM00382"/>
    </source>
</evidence>
<evidence type="ECO:0000313" key="5">
    <source>
        <dbReference type="Proteomes" id="UP000792457"/>
    </source>
</evidence>
<dbReference type="AlphaFoldDB" id="A0A8K0KQA4"/>
<dbReference type="Proteomes" id="UP000792457">
    <property type="component" value="Unassembled WGS sequence"/>
</dbReference>
<name>A0A8K0KQA4_LADFU</name>
<organism evidence="4 5">
    <name type="scientific">Ladona fulva</name>
    <name type="common">Scarce chaser dragonfly</name>
    <name type="synonym">Libellula fulva</name>
    <dbReference type="NCBI Taxonomy" id="123851"/>
    <lineage>
        <taxon>Eukaryota</taxon>
        <taxon>Metazoa</taxon>
        <taxon>Ecdysozoa</taxon>
        <taxon>Arthropoda</taxon>
        <taxon>Hexapoda</taxon>
        <taxon>Insecta</taxon>
        <taxon>Pterygota</taxon>
        <taxon>Palaeoptera</taxon>
        <taxon>Odonata</taxon>
        <taxon>Epiprocta</taxon>
        <taxon>Anisoptera</taxon>
        <taxon>Libelluloidea</taxon>
        <taxon>Libellulidae</taxon>
        <taxon>Ladona</taxon>
    </lineage>
</organism>
<dbReference type="PANTHER" id="PTHR23077">
    <property type="entry name" value="AAA-FAMILY ATPASE"/>
    <property type="match status" value="1"/>
</dbReference>
<dbReference type="Pfam" id="PF17862">
    <property type="entry name" value="AAA_lid_3"/>
    <property type="match status" value="1"/>
</dbReference>
<proteinExistence type="predicted"/>
<dbReference type="GO" id="GO:0005829">
    <property type="term" value="C:cytosol"/>
    <property type="evidence" value="ECO:0007669"/>
    <property type="project" value="TreeGrafter"/>
</dbReference>
<reference evidence="4" key="2">
    <citation type="submission" date="2017-10" db="EMBL/GenBank/DDBJ databases">
        <title>Ladona fulva Genome sequencing and assembly.</title>
        <authorList>
            <person name="Murali S."/>
            <person name="Richards S."/>
            <person name="Bandaranaike D."/>
            <person name="Bellair M."/>
            <person name="Blankenburg K."/>
            <person name="Chao H."/>
            <person name="Dinh H."/>
            <person name="Doddapaneni H."/>
            <person name="Dugan-Rocha S."/>
            <person name="Elkadiri S."/>
            <person name="Gnanaolivu R."/>
            <person name="Hernandez B."/>
            <person name="Skinner E."/>
            <person name="Javaid M."/>
            <person name="Lee S."/>
            <person name="Li M."/>
            <person name="Ming W."/>
            <person name="Munidasa M."/>
            <person name="Muniz J."/>
            <person name="Nguyen L."/>
            <person name="Hughes D."/>
            <person name="Osuji N."/>
            <person name="Pu L.-L."/>
            <person name="Puazo M."/>
            <person name="Qu C."/>
            <person name="Quiroz J."/>
            <person name="Raj R."/>
            <person name="Weissenberger G."/>
            <person name="Xin Y."/>
            <person name="Zou X."/>
            <person name="Han Y."/>
            <person name="Worley K."/>
            <person name="Muzny D."/>
            <person name="Gibbs R."/>
        </authorList>
    </citation>
    <scope>NUCLEOTIDE SEQUENCE</scope>
    <source>
        <strain evidence="4">Sampled in the wild</strain>
    </source>
</reference>
<dbReference type="InterPro" id="IPR050168">
    <property type="entry name" value="AAA_ATPase_domain"/>
</dbReference>
<dbReference type="InterPro" id="IPR003593">
    <property type="entry name" value="AAA+_ATPase"/>
</dbReference>
<keyword evidence="1" id="KW-0547">Nucleotide-binding</keyword>
<dbReference type="PANTHER" id="PTHR23077:SF27">
    <property type="entry name" value="ATPASE FAMILY GENE 2 PROTEIN HOMOLOG A"/>
    <property type="match status" value="1"/>
</dbReference>
<sequence length="503" mass="57004">MMPPKMKKSNYNWIVCENCNMIMTLKDQQLHVENSCLIQREKLLLHAFIRDQVLYTSLEELNSDGLKGIPIHENWYNVFLLESAMQLCNISIGSHVLIKSYNQSIIRVAWPMRDKTSTSVLMTVDGIEQFGEKTGTQLSIECLKPPPSPAAMIAIEPSYSSSKSYFAVSVLANLPKVFFGKVLMEGNTFFLRHLGRRIHFKIVRCYTMLSEKICDDNNVEKLKNMELKDDFNARSFIVYAHTKFEVYSKSSKKVDTYSIRNVGGLADVIEKLREFLELAFNPYYRDTGSKRRNGCLLFGPMGCGKTLLAKCLIAEFPVTFLDINGSEVYSKYFGEAESKLRALFHLAVQSSLQESRVIATLISLLDNLQNETERWNSVVVIGATSHLSALDHRLRCPGRLDLEIEVTVPQSLQRLDILQKIAKQWHKRVFLEDETVLSNVANVTHGYVGADLASICLHAVSSALKRKDCTECSPIPVQAKDFQWALSQVKPTAMREVLIEVPN</sequence>
<evidence type="ECO:0000256" key="2">
    <source>
        <dbReference type="ARBA" id="ARBA00022840"/>
    </source>
</evidence>
<keyword evidence="2" id="KW-0067">ATP-binding</keyword>
<evidence type="ECO:0000256" key="1">
    <source>
        <dbReference type="ARBA" id="ARBA00022741"/>
    </source>
</evidence>
<keyword evidence="5" id="KW-1185">Reference proteome</keyword>
<dbReference type="GO" id="GO:0005778">
    <property type="term" value="C:peroxisomal membrane"/>
    <property type="evidence" value="ECO:0007669"/>
    <property type="project" value="TreeGrafter"/>
</dbReference>
<dbReference type="SMART" id="SM00382">
    <property type="entry name" value="AAA"/>
    <property type="match status" value="1"/>
</dbReference>
<evidence type="ECO:0000313" key="4">
    <source>
        <dbReference type="EMBL" id="KAG8239566.1"/>
    </source>
</evidence>
<dbReference type="InterPro" id="IPR027417">
    <property type="entry name" value="P-loop_NTPase"/>
</dbReference>
<dbReference type="Gene3D" id="1.10.8.60">
    <property type="match status" value="1"/>
</dbReference>
<reference evidence="4" key="1">
    <citation type="submission" date="2013-04" db="EMBL/GenBank/DDBJ databases">
        <authorList>
            <person name="Qu J."/>
            <person name="Murali S.C."/>
            <person name="Bandaranaike D."/>
            <person name="Bellair M."/>
            <person name="Blankenburg K."/>
            <person name="Chao H."/>
            <person name="Dinh H."/>
            <person name="Doddapaneni H."/>
            <person name="Downs B."/>
            <person name="Dugan-Rocha S."/>
            <person name="Elkadiri S."/>
            <person name="Gnanaolivu R.D."/>
            <person name="Hernandez B."/>
            <person name="Javaid M."/>
            <person name="Jayaseelan J.C."/>
            <person name="Lee S."/>
            <person name="Li M."/>
            <person name="Ming W."/>
            <person name="Munidasa M."/>
            <person name="Muniz J."/>
            <person name="Nguyen L."/>
            <person name="Ongeri F."/>
            <person name="Osuji N."/>
            <person name="Pu L.-L."/>
            <person name="Puazo M."/>
            <person name="Qu C."/>
            <person name="Quiroz J."/>
            <person name="Raj R."/>
            <person name="Weissenberger G."/>
            <person name="Xin Y."/>
            <person name="Zou X."/>
            <person name="Han Y."/>
            <person name="Richards S."/>
            <person name="Worley K."/>
            <person name="Muzny D."/>
            <person name="Gibbs R."/>
        </authorList>
    </citation>
    <scope>NUCLEOTIDE SEQUENCE</scope>
    <source>
        <strain evidence="4">Sampled in the wild</strain>
    </source>
</reference>
<dbReference type="InterPro" id="IPR003959">
    <property type="entry name" value="ATPase_AAA_core"/>
</dbReference>
<dbReference type="EMBL" id="KZ309709">
    <property type="protein sequence ID" value="KAG8239566.1"/>
    <property type="molecule type" value="Genomic_DNA"/>
</dbReference>
<feature type="domain" description="AAA+ ATPase" evidence="3">
    <location>
        <begin position="291"/>
        <end position="410"/>
    </location>
</feature>